<keyword evidence="10" id="KW-1185">Reference proteome</keyword>
<dbReference type="InterPro" id="IPR036322">
    <property type="entry name" value="WD40_repeat_dom_sf"/>
</dbReference>
<dbReference type="PANTHER" id="PTHR46042:SF1">
    <property type="entry name" value="DIPHTHINE METHYLTRANSFERASE"/>
    <property type="match status" value="1"/>
</dbReference>
<dbReference type="GO" id="GO:0017183">
    <property type="term" value="P:protein histidyl modification to diphthamide"/>
    <property type="evidence" value="ECO:0007669"/>
    <property type="project" value="TreeGrafter"/>
</dbReference>
<gene>
    <name evidence="9" type="ORF">MEDL_7925</name>
</gene>
<dbReference type="SMART" id="SM00320">
    <property type="entry name" value="WD40"/>
    <property type="match status" value="1"/>
</dbReference>
<evidence type="ECO:0000256" key="7">
    <source>
        <dbReference type="ARBA" id="ARBA00047551"/>
    </source>
</evidence>
<evidence type="ECO:0000256" key="5">
    <source>
        <dbReference type="ARBA" id="ARBA00038092"/>
    </source>
</evidence>
<dbReference type="InterPro" id="IPR001680">
    <property type="entry name" value="WD40_rpt"/>
</dbReference>
<dbReference type="Proteomes" id="UP000683360">
    <property type="component" value="Unassembled WGS sequence"/>
</dbReference>
<dbReference type="InterPro" id="IPR052415">
    <property type="entry name" value="Diphthine_MTase"/>
</dbReference>
<keyword evidence="4 9" id="KW-0378">Hydrolase</keyword>
<evidence type="ECO:0000256" key="6">
    <source>
        <dbReference type="ARBA" id="ARBA00039131"/>
    </source>
</evidence>
<name>A0A8S3QG93_MYTED</name>
<dbReference type="Gene3D" id="2.130.10.10">
    <property type="entry name" value="YVTN repeat-like/Quinoprotein amine dehydrogenase"/>
    <property type="match status" value="1"/>
</dbReference>
<dbReference type="OrthoDB" id="1930760at2759"/>
<dbReference type="InterPro" id="IPR015943">
    <property type="entry name" value="WD40/YVTN_repeat-like_dom_sf"/>
</dbReference>
<dbReference type="PROSITE" id="PS50082">
    <property type="entry name" value="WD_REPEATS_2"/>
    <property type="match status" value="1"/>
</dbReference>
<evidence type="ECO:0000256" key="2">
    <source>
        <dbReference type="ARBA" id="ARBA00022574"/>
    </source>
</evidence>
<keyword evidence="2 8" id="KW-0853">WD repeat</keyword>
<comment type="similarity">
    <text evidence="5">Belongs to the DPH7 family.</text>
</comment>
<dbReference type="GO" id="GO:0061685">
    <property type="term" value="F:diphthine methylesterase activity"/>
    <property type="evidence" value="ECO:0007669"/>
    <property type="project" value="UniProtKB-EC"/>
</dbReference>
<dbReference type="GO" id="GO:0005737">
    <property type="term" value="C:cytoplasm"/>
    <property type="evidence" value="ECO:0007669"/>
    <property type="project" value="TreeGrafter"/>
</dbReference>
<organism evidence="9 10">
    <name type="scientific">Mytilus edulis</name>
    <name type="common">Blue mussel</name>
    <dbReference type="NCBI Taxonomy" id="6550"/>
    <lineage>
        <taxon>Eukaryota</taxon>
        <taxon>Metazoa</taxon>
        <taxon>Spiralia</taxon>
        <taxon>Lophotrochozoa</taxon>
        <taxon>Mollusca</taxon>
        <taxon>Bivalvia</taxon>
        <taxon>Autobranchia</taxon>
        <taxon>Pteriomorphia</taxon>
        <taxon>Mytilida</taxon>
        <taxon>Mytiloidea</taxon>
        <taxon>Mytilidae</taxon>
        <taxon>Mytilinae</taxon>
        <taxon>Mytilus</taxon>
    </lineage>
</organism>
<proteinExistence type="inferred from homology"/>
<feature type="repeat" description="WD" evidence="8">
    <location>
        <begin position="148"/>
        <end position="190"/>
    </location>
</feature>
<sequence>MAETLQVLDTEYSADSVEWCPHEGYQDVLLCGTYQLDQSNDAQEDSSAPQTRLGKLQTYRLKQEEETQSLEHVQTTDMPGILDIKWCPSLIDSQSLFGLVNSIGQLQIYQLNEDCKSDFVTSTELGGDDCKFKGWDCRQDTSSPIFVSKRHSMGVCSIQCHPFKENVLSTGSYDENLFIWDTRNMRSPIAETNLGGGVWRIKWDSQKSDYIITATMYNGFHVIDASEFSDGKLSVVCHYDKQESIGYGADICYKHSVDSERHDTKMGDNSTINFNRTIATCSFYNHVLHLWNFSTSEKSQNKENKD</sequence>
<evidence type="ECO:0000256" key="4">
    <source>
        <dbReference type="ARBA" id="ARBA00022801"/>
    </source>
</evidence>
<reference evidence="9" key="1">
    <citation type="submission" date="2021-03" db="EMBL/GenBank/DDBJ databases">
        <authorList>
            <person name="Bekaert M."/>
        </authorList>
    </citation>
    <scope>NUCLEOTIDE SEQUENCE</scope>
</reference>
<dbReference type="InterPro" id="IPR019775">
    <property type="entry name" value="WD40_repeat_CS"/>
</dbReference>
<protein>
    <recommendedName>
        <fullName evidence="6">methylated diphthine methylhydrolase</fullName>
        <ecNumber evidence="6">3.1.1.97</ecNumber>
    </recommendedName>
</protein>
<accession>A0A8S3QG93</accession>
<dbReference type="PROSITE" id="PS00678">
    <property type="entry name" value="WD_REPEATS_1"/>
    <property type="match status" value="1"/>
</dbReference>
<comment type="caution">
    <text evidence="9">The sequence shown here is derived from an EMBL/GenBank/DDBJ whole genome shotgun (WGS) entry which is preliminary data.</text>
</comment>
<dbReference type="EC" id="3.1.1.97" evidence="6"/>
<dbReference type="SUPFAM" id="SSF50978">
    <property type="entry name" value="WD40 repeat-like"/>
    <property type="match status" value="1"/>
</dbReference>
<comment type="catalytic activity">
    <reaction evidence="7">
        <text>diphthine methyl ester-[translation elongation factor 2] + H2O = diphthine-[translation elongation factor 2] + methanol + H(+)</text>
        <dbReference type="Rhea" id="RHEA:42656"/>
        <dbReference type="Rhea" id="RHEA-COMP:10172"/>
        <dbReference type="Rhea" id="RHEA-COMP:10173"/>
        <dbReference type="ChEBI" id="CHEBI:15377"/>
        <dbReference type="ChEBI" id="CHEBI:15378"/>
        <dbReference type="ChEBI" id="CHEBI:17790"/>
        <dbReference type="ChEBI" id="CHEBI:79005"/>
        <dbReference type="ChEBI" id="CHEBI:82696"/>
        <dbReference type="EC" id="3.1.1.97"/>
    </reaction>
</comment>
<evidence type="ECO:0000256" key="3">
    <source>
        <dbReference type="ARBA" id="ARBA00022737"/>
    </source>
</evidence>
<evidence type="ECO:0000256" key="8">
    <source>
        <dbReference type="PROSITE-ProRule" id="PRU00221"/>
    </source>
</evidence>
<comment type="pathway">
    <text evidence="1">Protein modification; peptidyl-diphthamide biosynthesis.</text>
</comment>
<dbReference type="EMBL" id="CAJPWZ010000445">
    <property type="protein sequence ID" value="CAG2192782.1"/>
    <property type="molecule type" value="Genomic_DNA"/>
</dbReference>
<dbReference type="AlphaFoldDB" id="A0A8S3QG93"/>
<evidence type="ECO:0000313" key="9">
    <source>
        <dbReference type="EMBL" id="CAG2192782.1"/>
    </source>
</evidence>
<evidence type="ECO:0000256" key="1">
    <source>
        <dbReference type="ARBA" id="ARBA00005156"/>
    </source>
</evidence>
<dbReference type="PANTHER" id="PTHR46042">
    <property type="entry name" value="DIPHTHINE METHYLTRANSFERASE"/>
    <property type="match status" value="1"/>
</dbReference>
<evidence type="ECO:0000313" key="10">
    <source>
        <dbReference type="Proteomes" id="UP000683360"/>
    </source>
</evidence>
<keyword evidence="3" id="KW-0677">Repeat</keyword>